<feature type="repeat" description="PPR" evidence="2">
    <location>
        <begin position="301"/>
        <end position="335"/>
    </location>
</feature>
<feature type="repeat" description="PPR" evidence="2">
    <location>
        <begin position="371"/>
        <end position="401"/>
    </location>
</feature>
<evidence type="ECO:0000313" key="4">
    <source>
        <dbReference type="Proteomes" id="UP000015453"/>
    </source>
</evidence>
<dbReference type="SUPFAM" id="SSF48452">
    <property type="entry name" value="TPR-like"/>
    <property type="match status" value="1"/>
</dbReference>
<proteinExistence type="predicted"/>
<dbReference type="GO" id="GO:0009451">
    <property type="term" value="P:RNA modification"/>
    <property type="evidence" value="ECO:0007669"/>
    <property type="project" value="InterPro"/>
</dbReference>
<evidence type="ECO:0008006" key="5">
    <source>
        <dbReference type="Google" id="ProtNLM"/>
    </source>
</evidence>
<dbReference type="InterPro" id="IPR046960">
    <property type="entry name" value="PPR_At4g14850-like_plant"/>
</dbReference>
<dbReference type="PANTHER" id="PTHR47926">
    <property type="entry name" value="PENTATRICOPEPTIDE REPEAT-CONTAINING PROTEIN"/>
    <property type="match status" value="1"/>
</dbReference>
<feature type="repeat" description="PPR" evidence="2">
    <location>
        <begin position="200"/>
        <end position="234"/>
    </location>
</feature>
<feature type="non-terminal residue" evidence="3">
    <location>
        <position position="612"/>
    </location>
</feature>
<dbReference type="PANTHER" id="PTHR47926:SF431">
    <property type="entry name" value="PENTATRICOPEPTIDE REPEAT-CONTAINING PROTEIN-RELATED"/>
    <property type="match status" value="1"/>
</dbReference>
<dbReference type="NCBIfam" id="TIGR00756">
    <property type="entry name" value="PPR"/>
    <property type="match status" value="3"/>
</dbReference>
<feature type="repeat" description="PPR" evidence="2">
    <location>
        <begin position="98"/>
        <end position="132"/>
    </location>
</feature>
<evidence type="ECO:0000256" key="1">
    <source>
        <dbReference type="ARBA" id="ARBA00022737"/>
    </source>
</evidence>
<sequence length="612" mass="67705">VWNRLFNLHYSENRYRECLSLFSGIFPQKPGFCATAVTLKACAGLRSLVFGKMVHGFIKKTDEIGRNLFVVSALVQLYAKCGEMDDALCVFDEYPRPDTVLWTCVITGYEQNHQPEQSLKFFGRMVAENSRPCDPITLVSLVSACGQMLNLRTGRSIHGYMIRSAFEYSLPLVNAVLHLYGKLGCINPAANLFKSMLKRDVISWGSIIACHAHHGFPGNAIDLFNQMLAGGIEPNAVSFVSAFQACEVTRNLEEGKRLHKFAAMKGFDTDLFVSTALVDMYMNCCSPSEAFEVFDSMPQKDAFCFSAMLSGCVRNGMPYESIQLFHDMVVSNLRPGAFDLVNALAACSELGFLQQTRCCHSFTVKHGFQSDPFTSASLVECYAKCGSLDEAFDIFSNTKSRDVVMWSAMLAAYGYHGKAEDALEMFNEMVNSSVSKPNEVSFLSLLSACSQAGLLNEGSQIFNRMLNEYELSPGSKHYGTVVDLLGRAGELEEALEFIISRVPPQPPAGSSDVWGALLGACWVHKESEMGEVAAKELMKLGSSRGGGGHRILMSNMYAADGKWVDAAEVRRRVAVGKKEVRRRGESVIEIRDVVRRFVANDTSHRDCGRLYQ</sequence>
<dbReference type="FunFam" id="1.25.40.10:FF:000090">
    <property type="entry name" value="Pentatricopeptide repeat-containing protein, chloroplastic"/>
    <property type="match status" value="1"/>
</dbReference>
<keyword evidence="4" id="KW-1185">Reference proteome</keyword>
<organism evidence="3 4">
    <name type="scientific">Genlisea aurea</name>
    <dbReference type="NCBI Taxonomy" id="192259"/>
    <lineage>
        <taxon>Eukaryota</taxon>
        <taxon>Viridiplantae</taxon>
        <taxon>Streptophyta</taxon>
        <taxon>Embryophyta</taxon>
        <taxon>Tracheophyta</taxon>
        <taxon>Spermatophyta</taxon>
        <taxon>Magnoliopsida</taxon>
        <taxon>eudicotyledons</taxon>
        <taxon>Gunneridae</taxon>
        <taxon>Pentapetalae</taxon>
        <taxon>asterids</taxon>
        <taxon>lamiids</taxon>
        <taxon>Lamiales</taxon>
        <taxon>Lentibulariaceae</taxon>
        <taxon>Genlisea</taxon>
    </lineage>
</organism>
<evidence type="ECO:0000313" key="3">
    <source>
        <dbReference type="EMBL" id="EPS73646.1"/>
    </source>
</evidence>
<feature type="non-terminal residue" evidence="3">
    <location>
        <position position="1"/>
    </location>
</feature>
<gene>
    <name evidence="3" type="ORF">M569_01107</name>
</gene>
<dbReference type="OrthoDB" id="185373at2759"/>
<dbReference type="GO" id="GO:0003723">
    <property type="term" value="F:RNA binding"/>
    <property type="evidence" value="ECO:0007669"/>
    <property type="project" value="InterPro"/>
</dbReference>
<dbReference type="InterPro" id="IPR002885">
    <property type="entry name" value="PPR_rpt"/>
</dbReference>
<dbReference type="PROSITE" id="PS51375">
    <property type="entry name" value="PPR"/>
    <property type="match status" value="6"/>
</dbReference>
<dbReference type="Pfam" id="PF01535">
    <property type="entry name" value="PPR"/>
    <property type="match status" value="6"/>
</dbReference>
<dbReference type="AlphaFoldDB" id="S8D839"/>
<dbReference type="EMBL" id="AUSU01000362">
    <property type="protein sequence ID" value="EPS73646.1"/>
    <property type="molecule type" value="Genomic_DNA"/>
</dbReference>
<protein>
    <recommendedName>
        <fullName evidence="5">Pentatricopeptide repeat-containing protein</fullName>
    </recommendedName>
</protein>
<feature type="repeat" description="PPR" evidence="2">
    <location>
        <begin position="402"/>
        <end position="436"/>
    </location>
</feature>
<evidence type="ECO:0000256" key="2">
    <source>
        <dbReference type="PROSITE-ProRule" id="PRU00708"/>
    </source>
</evidence>
<feature type="repeat" description="PPR" evidence="2">
    <location>
        <begin position="438"/>
        <end position="468"/>
    </location>
</feature>
<keyword evidence="1" id="KW-0677">Repeat</keyword>
<dbReference type="Proteomes" id="UP000015453">
    <property type="component" value="Unassembled WGS sequence"/>
</dbReference>
<dbReference type="InterPro" id="IPR011990">
    <property type="entry name" value="TPR-like_helical_dom_sf"/>
</dbReference>
<dbReference type="Gene3D" id="1.25.40.10">
    <property type="entry name" value="Tetratricopeptide repeat domain"/>
    <property type="match status" value="4"/>
</dbReference>
<accession>S8D839</accession>
<dbReference type="FunFam" id="1.25.40.10:FF:000285">
    <property type="entry name" value="Pentatricopeptide repeat-containing protein, chloroplastic"/>
    <property type="match status" value="1"/>
</dbReference>
<name>S8D839_9LAMI</name>
<comment type="caution">
    <text evidence="3">The sequence shown here is derived from an EMBL/GenBank/DDBJ whole genome shotgun (WGS) entry which is preliminary data.</text>
</comment>
<reference evidence="3 4" key="1">
    <citation type="journal article" date="2013" name="BMC Genomics">
        <title>The miniature genome of a carnivorous plant Genlisea aurea contains a low number of genes and short non-coding sequences.</title>
        <authorList>
            <person name="Leushkin E.V."/>
            <person name="Sutormin R.A."/>
            <person name="Nabieva E.R."/>
            <person name="Penin A.A."/>
            <person name="Kondrashov A.S."/>
            <person name="Logacheva M.D."/>
        </authorList>
    </citation>
    <scope>NUCLEOTIDE SEQUENCE [LARGE SCALE GENOMIC DNA]</scope>
</reference>
<dbReference type="Pfam" id="PF13041">
    <property type="entry name" value="PPR_2"/>
    <property type="match status" value="2"/>
</dbReference>